<dbReference type="Proteomes" id="UP000011754">
    <property type="component" value="Unassembled WGS sequence"/>
</dbReference>
<evidence type="ECO:0000313" key="2">
    <source>
        <dbReference type="Proteomes" id="UP000011754"/>
    </source>
</evidence>
<gene>
    <name evidence="1" type="ORF">LEP1GSC067_2298</name>
</gene>
<protein>
    <submittedName>
        <fullName evidence="1">Uncharacterized protein</fullName>
    </submittedName>
</protein>
<reference evidence="1 2" key="1">
    <citation type="submission" date="2013-01" db="EMBL/GenBank/DDBJ databases">
        <authorList>
            <person name="Harkins D.M."/>
            <person name="Durkin A.S."/>
            <person name="Brinkac L.M."/>
            <person name="Haft D.H."/>
            <person name="Selengut J.D."/>
            <person name="Sanka R."/>
            <person name="DePew J."/>
            <person name="Purushe J."/>
            <person name="Hartskeerl R.A."/>
            <person name="Ahmed A."/>
            <person name="van der Linden H."/>
            <person name="Goris M.G.A."/>
            <person name="Vinetz J.M."/>
            <person name="Sutton G.G."/>
            <person name="Nierman W.C."/>
            <person name="Fouts D.E."/>
        </authorList>
    </citation>
    <scope>NUCLEOTIDE SEQUENCE [LARGE SCALE GENOMIC DNA]</scope>
    <source>
        <strain evidence="1 2">TE 1992</strain>
    </source>
</reference>
<proteinExistence type="predicted"/>
<evidence type="ECO:0000313" key="1">
    <source>
        <dbReference type="EMBL" id="EMF40882.1"/>
    </source>
</evidence>
<accession>M3ER83</accession>
<name>M3ER83_LEPIR</name>
<dbReference type="EMBL" id="AKWW02000069">
    <property type="protein sequence ID" value="EMF40882.1"/>
    <property type="molecule type" value="Genomic_DNA"/>
</dbReference>
<organism evidence="1 2">
    <name type="scientific">Leptospira interrogans serovar Lora str. TE 1992</name>
    <dbReference type="NCBI Taxonomy" id="1193028"/>
    <lineage>
        <taxon>Bacteria</taxon>
        <taxon>Pseudomonadati</taxon>
        <taxon>Spirochaetota</taxon>
        <taxon>Spirochaetia</taxon>
        <taxon>Leptospirales</taxon>
        <taxon>Leptospiraceae</taxon>
        <taxon>Leptospira</taxon>
    </lineage>
</organism>
<sequence>MQKIFHLETFPSDRNSFRIQSLETFRFFLDEFFHPFY</sequence>
<dbReference type="AlphaFoldDB" id="M3ER83"/>
<comment type="caution">
    <text evidence="1">The sequence shown here is derived from an EMBL/GenBank/DDBJ whole genome shotgun (WGS) entry which is preliminary data.</text>
</comment>